<proteinExistence type="predicted"/>
<name>A0A0M1P2H8_9BACL</name>
<dbReference type="EMBL" id="LIUT01000001">
    <property type="protein sequence ID" value="KOR88686.1"/>
    <property type="molecule type" value="Genomic_DNA"/>
</dbReference>
<reference evidence="2" key="1">
    <citation type="submission" date="2015-08" db="EMBL/GenBank/DDBJ databases">
        <title>Genome sequencing project for genomic taxonomy and phylogenomics of Bacillus-like bacteria.</title>
        <authorList>
            <person name="Liu B."/>
            <person name="Wang J."/>
            <person name="Zhu Y."/>
            <person name="Liu G."/>
            <person name="Chen Q."/>
            <person name="Chen Z."/>
            <person name="Lan J."/>
            <person name="Che J."/>
            <person name="Ge C."/>
            <person name="Shi H."/>
            <person name="Pan Z."/>
            <person name="Liu X."/>
        </authorList>
    </citation>
    <scope>NUCLEOTIDE SEQUENCE [LARGE SCALE GENOMIC DNA]</scope>
    <source>
        <strain evidence="2">FJAT-22460</strain>
    </source>
</reference>
<evidence type="ECO:0000313" key="2">
    <source>
        <dbReference type="Proteomes" id="UP000036932"/>
    </source>
</evidence>
<dbReference type="PATRIC" id="fig|1705565.3.peg.3014"/>
<accession>A0A0M1P2H8</accession>
<gene>
    <name evidence="1" type="ORF">AM231_05595</name>
</gene>
<sequence>MKSRSNLDLQKLNNLLKAAPSIGTAFYSIEATLSRPELTEEKYDSIRVESGGFSHTNGNLAVKECFG</sequence>
<organism evidence="1 2">
    <name type="scientific">Paenibacillus solani</name>
    <dbReference type="NCBI Taxonomy" id="1705565"/>
    <lineage>
        <taxon>Bacteria</taxon>
        <taxon>Bacillati</taxon>
        <taxon>Bacillota</taxon>
        <taxon>Bacilli</taxon>
        <taxon>Bacillales</taxon>
        <taxon>Paenibacillaceae</taxon>
        <taxon>Paenibacillus</taxon>
    </lineage>
</organism>
<evidence type="ECO:0000313" key="1">
    <source>
        <dbReference type="EMBL" id="KOR88686.1"/>
    </source>
</evidence>
<keyword evidence="2" id="KW-1185">Reference proteome</keyword>
<protein>
    <submittedName>
        <fullName evidence="1">Uncharacterized protein</fullName>
    </submittedName>
</protein>
<dbReference type="Proteomes" id="UP000036932">
    <property type="component" value="Unassembled WGS sequence"/>
</dbReference>
<comment type="caution">
    <text evidence="1">The sequence shown here is derived from an EMBL/GenBank/DDBJ whole genome shotgun (WGS) entry which is preliminary data.</text>
</comment>
<dbReference type="AlphaFoldDB" id="A0A0M1P2H8"/>